<gene>
    <name evidence="7" type="ORF">SNE40_021853</name>
</gene>
<dbReference type="GO" id="GO:0016020">
    <property type="term" value="C:membrane"/>
    <property type="evidence" value="ECO:0007669"/>
    <property type="project" value="UniProtKB-SubCell"/>
</dbReference>
<evidence type="ECO:0000256" key="4">
    <source>
        <dbReference type="ARBA" id="ARBA00023136"/>
    </source>
</evidence>
<keyword evidence="8" id="KW-1185">Reference proteome</keyword>
<keyword evidence="4 5" id="KW-0472">Membrane</keyword>
<evidence type="ECO:0000256" key="1">
    <source>
        <dbReference type="ARBA" id="ARBA00004141"/>
    </source>
</evidence>
<evidence type="ECO:0000256" key="2">
    <source>
        <dbReference type="ARBA" id="ARBA00022692"/>
    </source>
</evidence>
<dbReference type="EMBL" id="JAZGQO010000018">
    <property type="protein sequence ID" value="KAK6167930.1"/>
    <property type="molecule type" value="Genomic_DNA"/>
</dbReference>
<evidence type="ECO:0000313" key="8">
    <source>
        <dbReference type="Proteomes" id="UP001347796"/>
    </source>
</evidence>
<dbReference type="InterPro" id="IPR039871">
    <property type="entry name" value="FAM8A1"/>
</dbReference>
<feature type="domain" description="RDD" evidence="6">
    <location>
        <begin position="146"/>
        <end position="310"/>
    </location>
</feature>
<evidence type="ECO:0000313" key="7">
    <source>
        <dbReference type="EMBL" id="KAK6167930.1"/>
    </source>
</evidence>
<feature type="transmembrane region" description="Helical" evidence="5">
    <location>
        <begin position="157"/>
        <end position="175"/>
    </location>
</feature>
<accession>A0AAN8J4D5</accession>
<dbReference type="PANTHER" id="PTHR13659:SF5">
    <property type="entry name" value="PROTEIN FAM8A1"/>
    <property type="match status" value="1"/>
</dbReference>
<keyword evidence="2 5" id="KW-0812">Transmembrane</keyword>
<organism evidence="7 8">
    <name type="scientific">Patella caerulea</name>
    <name type="common">Rayed Mediterranean limpet</name>
    <dbReference type="NCBI Taxonomy" id="87958"/>
    <lineage>
        <taxon>Eukaryota</taxon>
        <taxon>Metazoa</taxon>
        <taxon>Spiralia</taxon>
        <taxon>Lophotrochozoa</taxon>
        <taxon>Mollusca</taxon>
        <taxon>Gastropoda</taxon>
        <taxon>Patellogastropoda</taxon>
        <taxon>Patelloidea</taxon>
        <taxon>Patellidae</taxon>
        <taxon>Patella</taxon>
    </lineage>
</organism>
<evidence type="ECO:0000256" key="5">
    <source>
        <dbReference type="SAM" id="Phobius"/>
    </source>
</evidence>
<comment type="subcellular location">
    <subcellularLocation>
        <location evidence="1">Membrane</location>
        <topology evidence="1">Multi-pass membrane protein</topology>
    </subcellularLocation>
</comment>
<reference evidence="7 8" key="1">
    <citation type="submission" date="2024-01" db="EMBL/GenBank/DDBJ databases">
        <title>The genome of the rayed Mediterranean limpet Patella caerulea (Linnaeus, 1758).</title>
        <authorList>
            <person name="Anh-Thu Weber A."/>
            <person name="Halstead-Nussloch G."/>
        </authorList>
    </citation>
    <scope>NUCLEOTIDE SEQUENCE [LARGE SCALE GENOMIC DNA]</scope>
    <source>
        <strain evidence="7">AATW-2023a</strain>
        <tissue evidence="7">Whole specimen</tissue>
    </source>
</reference>
<dbReference type="PANTHER" id="PTHR13659">
    <property type="entry name" value="AUTOSOMAL HIGHLY CONSERVED PROTEIN"/>
    <property type="match status" value="1"/>
</dbReference>
<keyword evidence="3 5" id="KW-1133">Transmembrane helix</keyword>
<dbReference type="Pfam" id="PF06271">
    <property type="entry name" value="RDD"/>
    <property type="match status" value="1"/>
</dbReference>
<dbReference type="InterPro" id="IPR010432">
    <property type="entry name" value="RDD"/>
</dbReference>
<dbReference type="AlphaFoldDB" id="A0AAN8J4D5"/>
<evidence type="ECO:0000259" key="6">
    <source>
        <dbReference type="Pfam" id="PF06271"/>
    </source>
</evidence>
<name>A0AAN8J4D5_PATCE</name>
<evidence type="ECO:0000256" key="3">
    <source>
        <dbReference type="ARBA" id="ARBA00022989"/>
    </source>
</evidence>
<proteinExistence type="predicted"/>
<protein>
    <recommendedName>
        <fullName evidence="6">RDD domain-containing protein</fullName>
    </recommendedName>
</protein>
<dbReference type="Proteomes" id="UP001347796">
    <property type="component" value="Unassembled WGS sequence"/>
</dbReference>
<sequence>MAAKSDVSAVSGDKMYENKVKDETEWTSFVQDGKRDYGPLPAYDYNQIQPHLRYRNAREYAQALQPWLHNYRRLSQMNAICSMMPMYNMSCLGGGNAGFHGRDSSVFRSTGTTNAIYNSTQPATPSNNVHSNNNTSAPVNGVVYRVPTFWRRVAAELIDFTLLFYIKLLVTLFVMKRWGHMYDSIDYQELFTMEEMDYDKAFAITSEVIAMEIINRLLITIFETLCLRHGIGTVGGATPGKRLLGLKLISGEQIVDQGNGTVLVSPATDVGWLCAFVRSSIKNFTIAFFLPACLTLFFHSHNRTVYDVITKTIVVQNVEPEHR</sequence>
<comment type="caution">
    <text evidence="7">The sequence shown here is derived from an EMBL/GenBank/DDBJ whole genome shotgun (WGS) entry which is preliminary data.</text>
</comment>